<gene>
    <name evidence="3" type="ORF">F7D14_12410</name>
</gene>
<dbReference type="InterPro" id="IPR003848">
    <property type="entry name" value="DUF218"/>
</dbReference>
<dbReference type="Gene3D" id="3.40.50.620">
    <property type="entry name" value="HUPs"/>
    <property type="match status" value="1"/>
</dbReference>
<organism evidence="3 4">
    <name type="scientific">Methylocystis parvus</name>
    <dbReference type="NCBI Taxonomy" id="134"/>
    <lineage>
        <taxon>Bacteria</taxon>
        <taxon>Pseudomonadati</taxon>
        <taxon>Pseudomonadota</taxon>
        <taxon>Alphaproteobacteria</taxon>
        <taxon>Hyphomicrobiales</taxon>
        <taxon>Methylocystaceae</taxon>
        <taxon>Methylocystis</taxon>
    </lineage>
</organism>
<dbReference type="Pfam" id="PF02698">
    <property type="entry name" value="DUF218"/>
    <property type="match status" value="1"/>
</dbReference>
<dbReference type="RefSeq" id="WP_016921971.1">
    <property type="nucleotide sequence ID" value="NZ_CP044331.1"/>
</dbReference>
<feature type="domain" description="DUF218" evidence="2">
    <location>
        <begin position="80"/>
        <end position="247"/>
    </location>
</feature>
<keyword evidence="4" id="KW-1185">Reference proteome</keyword>
<keyword evidence="1" id="KW-0812">Transmembrane</keyword>
<feature type="transmembrane region" description="Helical" evidence="1">
    <location>
        <begin position="12"/>
        <end position="31"/>
    </location>
</feature>
<dbReference type="PANTHER" id="PTHR30336:SF4">
    <property type="entry name" value="ENVELOPE BIOGENESIS FACTOR ELYC"/>
    <property type="match status" value="1"/>
</dbReference>
<dbReference type="PANTHER" id="PTHR30336">
    <property type="entry name" value="INNER MEMBRANE PROTEIN, PROBABLE PERMEASE"/>
    <property type="match status" value="1"/>
</dbReference>
<keyword evidence="1" id="KW-1133">Transmembrane helix</keyword>
<evidence type="ECO:0000259" key="2">
    <source>
        <dbReference type="Pfam" id="PF02698"/>
    </source>
</evidence>
<dbReference type="AlphaFoldDB" id="A0A6B8M6V9"/>
<evidence type="ECO:0000313" key="4">
    <source>
        <dbReference type="Proteomes" id="UP000422569"/>
    </source>
</evidence>
<dbReference type="Proteomes" id="UP000422569">
    <property type="component" value="Chromosome"/>
</dbReference>
<evidence type="ECO:0000313" key="3">
    <source>
        <dbReference type="EMBL" id="QGM98196.1"/>
    </source>
</evidence>
<dbReference type="GO" id="GO:0005886">
    <property type="term" value="C:plasma membrane"/>
    <property type="evidence" value="ECO:0007669"/>
    <property type="project" value="TreeGrafter"/>
</dbReference>
<dbReference type="KEGG" id="mpar:F7D14_12410"/>
<evidence type="ECO:0000256" key="1">
    <source>
        <dbReference type="SAM" id="Phobius"/>
    </source>
</evidence>
<dbReference type="GO" id="GO:0043164">
    <property type="term" value="P:Gram-negative-bacterium-type cell wall biogenesis"/>
    <property type="evidence" value="ECO:0007669"/>
    <property type="project" value="TreeGrafter"/>
</dbReference>
<dbReference type="EMBL" id="CP044331">
    <property type="protein sequence ID" value="QGM98196.1"/>
    <property type="molecule type" value="Genomic_DNA"/>
</dbReference>
<proteinExistence type="predicted"/>
<dbReference type="InterPro" id="IPR014729">
    <property type="entry name" value="Rossmann-like_a/b/a_fold"/>
</dbReference>
<reference evidence="3 4" key="1">
    <citation type="submission" date="2019-09" db="EMBL/GenBank/DDBJ databases">
        <title>Isolation and complete genome sequencing of Methylocystis species.</title>
        <authorList>
            <person name="Rumah B.L."/>
            <person name="Stead C.E."/>
            <person name="Stevens B.C."/>
            <person name="Minton N.P."/>
            <person name="Grosse-Honebrink A."/>
            <person name="Zhang Y."/>
        </authorList>
    </citation>
    <scope>NUCLEOTIDE SEQUENCE [LARGE SCALE GENOMIC DNA]</scope>
    <source>
        <strain evidence="3 4">BRCS2</strain>
    </source>
</reference>
<sequence length="264" mass="28616">MFFILSKIFEFLATPTHLALFIGALGALLSVTRYRRAGCALSGGAIVLLLILGFSPLPALIAVPLEARFPPPPEDAPAPDGIIVLGGSVDENLSGVLGRVTLADAAERLTAPIALRRLYPKARIVFTGGTAALRGSQYTEAGTVQKFWREVGLDQGDILYEDKSRNTFENAVFTRDLVKPQPSERWLLVTSAMHMPRSVGIFRKAGFPVVAYPVDYRTTADFRGFGAPRHASRNFTLAEFAAHEWAGLAAYRLTGKTDALFPAP</sequence>
<feature type="transmembrane region" description="Helical" evidence="1">
    <location>
        <begin position="43"/>
        <end position="65"/>
    </location>
</feature>
<name>A0A6B8M6V9_9HYPH</name>
<accession>A0A6B8M6V9</accession>
<keyword evidence="1" id="KW-0472">Membrane</keyword>
<dbReference type="GO" id="GO:0000270">
    <property type="term" value="P:peptidoglycan metabolic process"/>
    <property type="evidence" value="ECO:0007669"/>
    <property type="project" value="TreeGrafter"/>
</dbReference>
<dbReference type="InterPro" id="IPR051599">
    <property type="entry name" value="Cell_Envelope_Assoc"/>
</dbReference>
<protein>
    <submittedName>
        <fullName evidence="3">YdcF family protein</fullName>
    </submittedName>
</protein>
<dbReference type="CDD" id="cd06259">
    <property type="entry name" value="YdcF-like"/>
    <property type="match status" value="1"/>
</dbReference>